<feature type="transmembrane region" description="Helical" evidence="6">
    <location>
        <begin position="155"/>
        <end position="175"/>
    </location>
</feature>
<evidence type="ECO:0000259" key="7">
    <source>
        <dbReference type="Pfam" id="PF00892"/>
    </source>
</evidence>
<dbReference type="PANTHER" id="PTHR32322:SF2">
    <property type="entry name" value="EAMA DOMAIN-CONTAINING PROTEIN"/>
    <property type="match status" value="1"/>
</dbReference>
<evidence type="ECO:0000256" key="6">
    <source>
        <dbReference type="SAM" id="Phobius"/>
    </source>
</evidence>
<dbReference type="KEGG" id="pfer:IRI77_24830"/>
<evidence type="ECO:0000256" key="4">
    <source>
        <dbReference type="ARBA" id="ARBA00022989"/>
    </source>
</evidence>
<accession>A0A7S7SJI1</accession>
<evidence type="ECO:0000256" key="3">
    <source>
        <dbReference type="ARBA" id="ARBA00022692"/>
    </source>
</evidence>
<dbReference type="GO" id="GO:0016020">
    <property type="term" value="C:membrane"/>
    <property type="evidence" value="ECO:0007669"/>
    <property type="project" value="UniProtKB-SubCell"/>
</dbReference>
<dbReference type="Proteomes" id="UP000593892">
    <property type="component" value="Chromosome"/>
</dbReference>
<dbReference type="InterPro" id="IPR037185">
    <property type="entry name" value="EmrE-like"/>
</dbReference>
<dbReference type="EMBL" id="CP063849">
    <property type="protein sequence ID" value="QOY86020.1"/>
    <property type="molecule type" value="Genomic_DNA"/>
</dbReference>
<dbReference type="PANTHER" id="PTHR32322">
    <property type="entry name" value="INNER MEMBRANE TRANSPORTER"/>
    <property type="match status" value="1"/>
</dbReference>
<feature type="transmembrane region" description="Helical" evidence="6">
    <location>
        <begin position="127"/>
        <end position="149"/>
    </location>
</feature>
<feature type="domain" description="EamA" evidence="7">
    <location>
        <begin position="158"/>
        <end position="289"/>
    </location>
</feature>
<keyword evidence="9" id="KW-1185">Reference proteome</keyword>
<name>A0A7S7SJI1_PALFE</name>
<feature type="transmembrane region" description="Helical" evidence="6">
    <location>
        <begin position="95"/>
        <end position="115"/>
    </location>
</feature>
<feature type="transmembrane region" description="Helical" evidence="6">
    <location>
        <begin position="250"/>
        <end position="267"/>
    </location>
</feature>
<comment type="subcellular location">
    <subcellularLocation>
        <location evidence="1">Membrane</location>
        <topology evidence="1">Multi-pass membrane protein</topology>
    </subcellularLocation>
</comment>
<dbReference type="Gene3D" id="1.10.3730.20">
    <property type="match status" value="1"/>
</dbReference>
<proteinExistence type="inferred from homology"/>
<dbReference type="SUPFAM" id="SSF103481">
    <property type="entry name" value="Multidrug resistance efflux transporter EmrE"/>
    <property type="match status" value="2"/>
</dbReference>
<evidence type="ECO:0000256" key="1">
    <source>
        <dbReference type="ARBA" id="ARBA00004141"/>
    </source>
</evidence>
<organism evidence="8 9">
    <name type="scientific">Paludibaculum fermentans</name>
    <dbReference type="NCBI Taxonomy" id="1473598"/>
    <lineage>
        <taxon>Bacteria</taxon>
        <taxon>Pseudomonadati</taxon>
        <taxon>Acidobacteriota</taxon>
        <taxon>Terriglobia</taxon>
        <taxon>Bryobacterales</taxon>
        <taxon>Bryobacteraceae</taxon>
        <taxon>Paludibaculum</taxon>
    </lineage>
</organism>
<dbReference type="InterPro" id="IPR000620">
    <property type="entry name" value="EamA_dom"/>
</dbReference>
<feature type="transmembrane region" description="Helical" evidence="6">
    <location>
        <begin position="72"/>
        <end position="89"/>
    </location>
</feature>
<dbReference type="AlphaFoldDB" id="A0A7S7SJI1"/>
<feature type="transmembrane region" description="Helical" evidence="6">
    <location>
        <begin position="187"/>
        <end position="208"/>
    </location>
</feature>
<comment type="similarity">
    <text evidence="2">Belongs to the EamA transporter family.</text>
</comment>
<keyword evidence="3 6" id="KW-0812">Transmembrane</keyword>
<dbReference type="InterPro" id="IPR050638">
    <property type="entry name" value="AA-Vitamin_Transporters"/>
</dbReference>
<feature type="transmembrane region" description="Helical" evidence="6">
    <location>
        <begin position="273"/>
        <end position="289"/>
    </location>
</feature>
<protein>
    <submittedName>
        <fullName evidence="8">EamA family transporter</fullName>
    </submittedName>
</protein>
<dbReference type="RefSeq" id="WP_194447689.1">
    <property type="nucleotide sequence ID" value="NZ_CP063849.1"/>
</dbReference>
<keyword evidence="5 6" id="KW-0472">Membrane</keyword>
<dbReference type="Pfam" id="PF00892">
    <property type="entry name" value="EamA"/>
    <property type="match status" value="2"/>
</dbReference>
<sequence>MRNHPQFTAYAALASVCFFWGTTYLGIRMALETFPPALLVAVRFTLSGSILLIGALFMGAHIPRGRELARSAGNGILLVGLGTGGLVWAETMIPSGLAALIITISPFWMVGLDALMPPRTPLHGPTLAGMAIGLGGAALLVGPGAMAGGAAGQHLILGFCILQVGCLSWSLGSMLQRRQETKAHPIVSGGVQQLAAGLAFIPVALFLQGPVHWSTRGISATLYLVTFGSIIGYSSYVFALDRLPVAMVSLYNYLNPLVAVFLGWVFYRESFGLREAAAMLIIFTGVAVVKHAEARRRKLA</sequence>
<reference evidence="8 9" key="1">
    <citation type="submission" date="2020-10" db="EMBL/GenBank/DDBJ databases">
        <title>Complete genome sequence of Paludibaculum fermentans P105T, a facultatively anaerobic acidobacterium capable of dissimilatory Fe(III) reduction.</title>
        <authorList>
            <person name="Dedysh S.N."/>
            <person name="Beletsky A.V."/>
            <person name="Kulichevskaya I.S."/>
            <person name="Mardanov A.V."/>
            <person name="Ravin N.V."/>
        </authorList>
    </citation>
    <scope>NUCLEOTIDE SEQUENCE [LARGE SCALE GENOMIC DNA]</scope>
    <source>
        <strain evidence="8 9">P105</strain>
    </source>
</reference>
<evidence type="ECO:0000313" key="8">
    <source>
        <dbReference type="EMBL" id="QOY86020.1"/>
    </source>
</evidence>
<feature type="transmembrane region" description="Helical" evidence="6">
    <location>
        <begin position="220"/>
        <end position="238"/>
    </location>
</feature>
<feature type="domain" description="EamA" evidence="7">
    <location>
        <begin position="10"/>
        <end position="141"/>
    </location>
</feature>
<evidence type="ECO:0000256" key="2">
    <source>
        <dbReference type="ARBA" id="ARBA00007362"/>
    </source>
</evidence>
<gene>
    <name evidence="8" type="ORF">IRI77_24830</name>
</gene>
<feature type="transmembrane region" description="Helical" evidence="6">
    <location>
        <begin position="37"/>
        <end position="60"/>
    </location>
</feature>
<feature type="transmembrane region" description="Helical" evidence="6">
    <location>
        <begin position="7"/>
        <end position="31"/>
    </location>
</feature>
<keyword evidence="4 6" id="KW-1133">Transmembrane helix</keyword>
<evidence type="ECO:0000313" key="9">
    <source>
        <dbReference type="Proteomes" id="UP000593892"/>
    </source>
</evidence>
<evidence type="ECO:0000256" key="5">
    <source>
        <dbReference type="ARBA" id="ARBA00023136"/>
    </source>
</evidence>